<feature type="compositionally biased region" description="Polar residues" evidence="2">
    <location>
        <begin position="1244"/>
        <end position="1254"/>
    </location>
</feature>
<feature type="compositionally biased region" description="Polar residues" evidence="2">
    <location>
        <begin position="982"/>
        <end position="1003"/>
    </location>
</feature>
<dbReference type="PANTHER" id="PTHR37915">
    <property type="match status" value="1"/>
</dbReference>
<evidence type="ECO:0000313" key="3">
    <source>
        <dbReference type="EMBL" id="CAF1293369.1"/>
    </source>
</evidence>
<feature type="region of interest" description="Disordered" evidence="2">
    <location>
        <begin position="577"/>
        <end position="610"/>
    </location>
</feature>
<evidence type="ECO:0000256" key="2">
    <source>
        <dbReference type="SAM" id="MobiDB-lite"/>
    </source>
</evidence>
<proteinExistence type="predicted"/>
<comment type="caution">
    <text evidence="3">The sequence shown here is derived from an EMBL/GenBank/DDBJ whole genome shotgun (WGS) entry which is preliminary data.</text>
</comment>
<feature type="coiled-coil region" evidence="1">
    <location>
        <begin position="781"/>
        <end position="808"/>
    </location>
</feature>
<feature type="region of interest" description="Disordered" evidence="2">
    <location>
        <begin position="976"/>
        <end position="1012"/>
    </location>
</feature>
<feature type="compositionally biased region" description="Basic and acidic residues" evidence="2">
    <location>
        <begin position="326"/>
        <end position="341"/>
    </location>
</feature>
<feature type="compositionally biased region" description="Low complexity" evidence="2">
    <location>
        <begin position="590"/>
        <end position="604"/>
    </location>
</feature>
<feature type="region of interest" description="Disordered" evidence="2">
    <location>
        <begin position="1190"/>
        <end position="1254"/>
    </location>
</feature>
<feature type="region of interest" description="Disordered" evidence="2">
    <location>
        <begin position="13"/>
        <end position="33"/>
    </location>
</feature>
<feature type="coiled-coil region" evidence="1">
    <location>
        <begin position="41"/>
        <end position="72"/>
    </location>
</feature>
<accession>A0A815D768</accession>
<evidence type="ECO:0000313" key="4">
    <source>
        <dbReference type="Proteomes" id="UP000663864"/>
    </source>
</evidence>
<feature type="compositionally biased region" description="Polar residues" evidence="2">
    <location>
        <begin position="1225"/>
        <end position="1234"/>
    </location>
</feature>
<feature type="region of interest" description="Disordered" evidence="2">
    <location>
        <begin position="482"/>
        <end position="545"/>
    </location>
</feature>
<sequence>MFQYDCYRSKKLHKRNNSSDNDDSDFNNRDPGREVIEKNTRNRLQRIANQTKEELNIVLKRVDDTLNNYESSVQSSLIQHGMTHDDMSNVEHVADIKELENLLNDTLAKKRYQQRVMIFIVGQTEQLNEKTKLLEQIGQFFNEQKQSFSSKEFNISDEINETQNEFDQTLKSFDVKDCYVHVKELGTRLNELNEEIIEHLIQNAAAKQQAKGKKKSAQMPKETKEQLTNLQTKLDIANTEIINRDDKIQLLENEIQTNQNNQKILRDQLNQYEIKIKSYIDDINELENNIQQYQNQIDNSTNIKSVTHHVDANNTADTRKANLQKVEGKDDKSSNQTDKEKVQLTTISDEIQTSDHSNEIIDHNEQILSNNIENLSDLNVLFNVNDGIDLNNVTNENLPTAFANLQQFATIRIKELLKEHEIKQSINNERLLNLQQEFDEYKINCEKEHNTLIKKADNAYQLQIEGQKTSEETLNQSQLFINEQGKSKNNSVNQETQTEPRDTFENITSLPEHTNPIEELSNDRLSSHSTDVNEETESIENLPQTSLIEEKQNEMDQIEQQVDIPTTSREEKIPLQSLENRIDNNDNEENQSVIKQDQQQSSSIDDSRRSSTHIEKMTTQMIPTDQFKLPFFHLYDIIYKFRHAIINLLDQNKFTSLADRLKMIQQLSSDNDDNNNNNNNITNDFIKNSECVLKDTVKILQTCITTLLSTIKEYQIKEKEIKHELEPIKEASLVDNQQTSTFQEKDLTIIDLTTKYEHITKIFNQTNKTYEEKLNQNQTLIYDQQKLIKNLRQELIHLQKRLEKIETEGIIEPSIMFTRLDAERNEQTLQQAVYKGKVHETTCNELNEAMTDYINLPSQQLSNLVKRYIQHRRAAEIEHRIENHLYDNETKNVLEKMELLYERRSNQISKYISDIRQQRANLARTLTEKFDYLEDESSIFLIRPVYSYRGRIAAQSYMKYEKLRREVLLKENVIKKQHHPSRQSLKSQSANSQKIRKQQIPTQISSISSSDDEEPHFYFEKSFVLPQTAPIDQHNDSTDSTIDTEQKPIKLNELSRLQEFDIQRALMPMSHVSTPLLSAFTNSGIDPCVPSLNLRSYVAVSRPGVGNARMRKPSEAVTRISREDRYTISAKSHETNPRTPFNSSAGDLKRISPPLPPIRRSLISNISSTTNEKQHGGFIPSLVAFRHCQNSDAESHETNPRTPFNSSAGDLKRTSPPLPPIRRSLISNISSTTNEKQHGGFIPSFSTSEVSTTN</sequence>
<dbReference type="PANTHER" id="PTHR37915:SF3">
    <property type="match status" value="1"/>
</dbReference>
<keyword evidence="1" id="KW-0175">Coiled coil</keyword>
<name>A0A815D768_9BILA</name>
<reference evidence="3" key="1">
    <citation type="submission" date="2021-02" db="EMBL/GenBank/DDBJ databases">
        <authorList>
            <person name="Nowell W R."/>
        </authorList>
    </citation>
    <scope>NUCLEOTIDE SEQUENCE</scope>
</reference>
<feature type="compositionally biased region" description="Polar residues" evidence="2">
    <location>
        <begin position="487"/>
        <end position="497"/>
    </location>
</feature>
<feature type="region of interest" description="Disordered" evidence="2">
    <location>
        <begin position="310"/>
        <end position="341"/>
    </location>
</feature>
<organism evidence="3 4">
    <name type="scientific">Rotaria sordida</name>
    <dbReference type="NCBI Taxonomy" id="392033"/>
    <lineage>
        <taxon>Eukaryota</taxon>
        <taxon>Metazoa</taxon>
        <taxon>Spiralia</taxon>
        <taxon>Gnathifera</taxon>
        <taxon>Rotifera</taxon>
        <taxon>Eurotatoria</taxon>
        <taxon>Bdelloidea</taxon>
        <taxon>Philodinida</taxon>
        <taxon>Philodinidae</taxon>
        <taxon>Rotaria</taxon>
    </lineage>
</organism>
<dbReference type="EMBL" id="CAJNOT010002192">
    <property type="protein sequence ID" value="CAF1293369.1"/>
    <property type="molecule type" value="Genomic_DNA"/>
</dbReference>
<feature type="region of interest" description="Disordered" evidence="2">
    <location>
        <begin position="1131"/>
        <end position="1156"/>
    </location>
</feature>
<feature type="coiled-coil region" evidence="1">
    <location>
        <begin position="182"/>
        <end position="209"/>
    </location>
</feature>
<protein>
    <submittedName>
        <fullName evidence="3">Uncharacterized protein</fullName>
    </submittedName>
</protein>
<evidence type="ECO:0000256" key="1">
    <source>
        <dbReference type="SAM" id="Coils"/>
    </source>
</evidence>
<dbReference type="Proteomes" id="UP000663864">
    <property type="component" value="Unassembled WGS sequence"/>
</dbReference>
<gene>
    <name evidence="3" type="ORF">ZHD862_LOCUS27570</name>
</gene>
<dbReference type="AlphaFoldDB" id="A0A815D768"/>
<feature type="coiled-coil region" evidence="1">
    <location>
        <begin position="248"/>
        <end position="303"/>
    </location>
</feature>